<dbReference type="Proteomes" id="UP000053732">
    <property type="component" value="Unassembled WGS sequence"/>
</dbReference>
<organism evidence="1 2">
    <name type="scientific">Penicillium camemberti (strain FM 013)</name>
    <dbReference type="NCBI Taxonomy" id="1429867"/>
    <lineage>
        <taxon>Eukaryota</taxon>
        <taxon>Fungi</taxon>
        <taxon>Dikarya</taxon>
        <taxon>Ascomycota</taxon>
        <taxon>Pezizomycotina</taxon>
        <taxon>Eurotiomycetes</taxon>
        <taxon>Eurotiomycetidae</taxon>
        <taxon>Eurotiales</taxon>
        <taxon>Aspergillaceae</taxon>
        <taxon>Penicillium</taxon>
    </lineage>
</organism>
<accession>A0A0G4NX07</accession>
<name>A0A0G4NX07_PENC3</name>
<sequence length="83" mass="9358">MLWKFPVADWGSDILNRLTKGQCAKFPAQQNILIALNEHRKLLASQTGPRLRATRVQQVLDAIAPTGLRQVHRLCDGALWPFP</sequence>
<keyword evidence="2" id="KW-1185">Reference proteome</keyword>
<evidence type="ECO:0000313" key="2">
    <source>
        <dbReference type="Proteomes" id="UP000053732"/>
    </source>
</evidence>
<dbReference type="EMBL" id="HG793135">
    <property type="protein sequence ID" value="CRL18474.1"/>
    <property type="molecule type" value="Genomic_DNA"/>
</dbReference>
<protein>
    <submittedName>
        <fullName evidence="1">Str. FM013</fullName>
    </submittedName>
</protein>
<evidence type="ECO:0000313" key="1">
    <source>
        <dbReference type="EMBL" id="CRL18474.1"/>
    </source>
</evidence>
<proteinExistence type="predicted"/>
<gene>
    <name evidence="1" type="ORF">PCAMFM013_S002g000344</name>
</gene>
<dbReference type="AlphaFoldDB" id="A0A0G4NX07"/>
<reference evidence="1 2" key="1">
    <citation type="journal article" date="2014" name="Nat. Commun.">
        <title>Multiple recent horizontal transfers of a large genomic region in cheese making fungi.</title>
        <authorList>
            <person name="Cheeseman K."/>
            <person name="Ropars J."/>
            <person name="Renault P."/>
            <person name="Dupont J."/>
            <person name="Gouzy J."/>
            <person name="Branca A."/>
            <person name="Abraham A.L."/>
            <person name="Ceppi M."/>
            <person name="Conseiller E."/>
            <person name="Debuchy R."/>
            <person name="Malagnac F."/>
            <person name="Goarin A."/>
            <person name="Silar P."/>
            <person name="Lacoste S."/>
            <person name="Sallet E."/>
            <person name="Bensimon A."/>
            <person name="Giraud T."/>
            <person name="Brygoo Y."/>
        </authorList>
    </citation>
    <scope>NUCLEOTIDE SEQUENCE [LARGE SCALE GENOMIC DNA]</scope>
    <source>
        <strain evidence="2">FM 013</strain>
    </source>
</reference>